<keyword evidence="1" id="KW-1133">Transmembrane helix</keyword>
<proteinExistence type="predicted"/>
<keyword evidence="3" id="KW-1185">Reference proteome</keyword>
<dbReference type="Proteomes" id="UP000700059">
    <property type="component" value="Unassembled WGS sequence"/>
</dbReference>
<gene>
    <name evidence="2" type="ORF">K4G57_07780</name>
</gene>
<reference evidence="2 3" key="1">
    <citation type="submission" date="2021-08" db="EMBL/GenBank/DDBJ databases">
        <title>Helicobacter spp. isolated from feces of Anatolian Ground Squirrel (Spermophilus xanthoprymnus) in Turkey.</title>
        <authorList>
            <person name="Aydin F."/>
            <person name="Abay S."/>
            <person name="Kayman T."/>
            <person name="Karakaya E."/>
            <person name="Saticioglu I.B."/>
        </authorList>
    </citation>
    <scope>NUCLEOTIDE SEQUENCE [LARGE SCALE GENOMIC DNA]</scope>
    <source>
        <strain evidence="2 3">Faydin-H70</strain>
    </source>
</reference>
<evidence type="ECO:0000256" key="1">
    <source>
        <dbReference type="SAM" id="Phobius"/>
    </source>
</evidence>
<keyword evidence="1" id="KW-0812">Transmembrane</keyword>
<dbReference type="EMBL" id="JAIGYQ010000011">
    <property type="protein sequence ID" value="MBX7491358.1"/>
    <property type="molecule type" value="Genomic_DNA"/>
</dbReference>
<protein>
    <submittedName>
        <fullName evidence="2">Uncharacterized protein</fullName>
    </submittedName>
</protein>
<comment type="caution">
    <text evidence="2">The sequence shown here is derived from an EMBL/GenBank/DDBJ whole genome shotgun (WGS) entry which is preliminary data.</text>
</comment>
<name>A0ABS7JPM7_9HELI</name>
<evidence type="ECO:0000313" key="2">
    <source>
        <dbReference type="EMBL" id="MBX7491358.1"/>
    </source>
</evidence>
<accession>A0ABS7JPM7</accession>
<evidence type="ECO:0000313" key="3">
    <source>
        <dbReference type="Proteomes" id="UP000700059"/>
    </source>
</evidence>
<feature type="transmembrane region" description="Helical" evidence="1">
    <location>
        <begin position="355"/>
        <end position="375"/>
    </location>
</feature>
<organism evidence="2 3">
    <name type="scientific">Helicobacter turcicus</name>
    <dbReference type="NCBI Taxonomy" id="2867412"/>
    <lineage>
        <taxon>Bacteria</taxon>
        <taxon>Pseudomonadati</taxon>
        <taxon>Campylobacterota</taxon>
        <taxon>Epsilonproteobacteria</taxon>
        <taxon>Campylobacterales</taxon>
        <taxon>Helicobacteraceae</taxon>
        <taxon>Helicobacter</taxon>
    </lineage>
</organism>
<keyword evidence="1" id="KW-0472">Membrane</keyword>
<dbReference type="RefSeq" id="WP_221561828.1">
    <property type="nucleotide sequence ID" value="NZ_JAIGYQ010000011.1"/>
</dbReference>
<sequence>MKNSQFELQKALEAWDFKKAFECIEKLKVKKNYEELLKTSKRDLSEFLRGKTIVFENLQKLEKTSLHCALARIVDELAESKVAPNGSDIIRLSHLLYSQNSKGANAYFSKLIYGLETKNYRIAILVCGALRGDYKKAFLDLHKEAKALNADIFVFSWDKACEWIGASGNGVGFLRGFFDEKILKNAPEIVISSNEEFSKKFPRTFSKVSKEKLRKVDTKFFKGLPSIKAFKFESLQDLQNKEELSNTIKMFYGYAKVLELLENYEKENEIKYDFLIRIRPDMRYEFPKREKILTLKQKEVACNLYTWGLNDMIEIGHSKDLKAYLNTLNLAKIRTDLPYFREYPKAILNTPNTPFLSHGYLFFYFISLGLIPVNLGAKFQRNKTLYENFTLVNCLKELKKDLKLLKHKGLSQSQSDEITAFFELITLFKQAMFIKASFRVQNFLSYKLGSAMVQSTIFEKLILPCIFLKIYFAHRICAYKYKQILQKNPHLKLPPLESYSDYKEALRFKEHLSYKLGNAFLKAYKNVWGGGIIKYIFIDVPRIKREWREKQKEKMPKSTSFMS</sequence>